<evidence type="ECO:0000256" key="5">
    <source>
        <dbReference type="SAM" id="Phobius"/>
    </source>
</evidence>
<sequence>MRIPLNTFAIAFGLSGLAEAWTAAARVLSLPSWLPHLFWAVAAIAWVWLIAAHLIAGARGDQRLRDQLRHPAQGPLAALVPVTGMLLGAELAHFQHRAGEIVVLAAITVAALFAGWLIGTWLEGRLTLEAVHGGYLLPTVAGGLVAADAAAAVGHPMVGWAAFGVGVFFSIVITTLILLRLVVRPSLPDPLVPTVAILLAPPAVAGLAWFALAGDAFGPVPAAFAGLTVVLTLVELAFLPRFLRLPFSLGFWSFTFPAGAVTAFTAEASGNRAVTVVLLTALTAGLAALAVRSLPIAGRRRERRHALDTLTAADDADARKAARGLVGHSAG</sequence>
<dbReference type="InterPro" id="IPR038665">
    <property type="entry name" value="Voltage-dep_anion_channel_sf"/>
</dbReference>
<name>I0H820_ACTM4</name>
<gene>
    <name evidence="6" type="ordered locus">AMIS_39370</name>
</gene>
<comment type="subcellular location">
    <subcellularLocation>
        <location evidence="1">Membrane</location>
        <topology evidence="1">Multi-pass membrane protein</topology>
    </subcellularLocation>
</comment>
<keyword evidence="4 5" id="KW-0472">Membrane</keyword>
<dbReference type="AlphaFoldDB" id="I0H820"/>
<feature type="transmembrane region" description="Helical" evidence="5">
    <location>
        <begin position="76"/>
        <end position="95"/>
    </location>
</feature>
<dbReference type="PANTHER" id="PTHR37955">
    <property type="entry name" value="TELLURITE RESISTANCE PROTEIN TEHA"/>
    <property type="match status" value="1"/>
</dbReference>
<dbReference type="PATRIC" id="fig|512565.3.peg.3924"/>
<feature type="transmembrane region" description="Helical" evidence="5">
    <location>
        <begin position="134"/>
        <end position="154"/>
    </location>
</feature>
<feature type="transmembrane region" description="Helical" evidence="5">
    <location>
        <begin position="160"/>
        <end position="179"/>
    </location>
</feature>
<evidence type="ECO:0000313" key="7">
    <source>
        <dbReference type="Proteomes" id="UP000007882"/>
    </source>
</evidence>
<evidence type="ECO:0000256" key="4">
    <source>
        <dbReference type="ARBA" id="ARBA00023136"/>
    </source>
</evidence>
<dbReference type="OrthoDB" id="5017340at2"/>
<dbReference type="STRING" id="512565.AMIS_39370"/>
<evidence type="ECO:0000256" key="2">
    <source>
        <dbReference type="ARBA" id="ARBA00022692"/>
    </source>
</evidence>
<dbReference type="GO" id="GO:0046583">
    <property type="term" value="F:monoatomic cation efflux transmembrane transporter activity"/>
    <property type="evidence" value="ECO:0007669"/>
    <property type="project" value="TreeGrafter"/>
</dbReference>
<dbReference type="KEGG" id="ams:AMIS_39370"/>
<dbReference type="InterPro" id="IPR052951">
    <property type="entry name" value="Tellurite_res_ion_channel"/>
</dbReference>
<feature type="transmembrane region" description="Helical" evidence="5">
    <location>
        <begin position="245"/>
        <end position="266"/>
    </location>
</feature>
<protein>
    <submittedName>
        <fullName evidence="6">Putative transporter</fullName>
    </submittedName>
</protein>
<dbReference type="GO" id="GO:0005886">
    <property type="term" value="C:plasma membrane"/>
    <property type="evidence" value="ECO:0007669"/>
    <property type="project" value="TreeGrafter"/>
</dbReference>
<feature type="transmembrane region" description="Helical" evidence="5">
    <location>
        <begin position="101"/>
        <end position="122"/>
    </location>
</feature>
<organism evidence="6 7">
    <name type="scientific">Actinoplanes missouriensis (strain ATCC 14538 / DSM 43046 / CBS 188.64 / JCM 3121 / NBRC 102363 / NCIMB 12654 / NRRL B-3342 / UNCC 431)</name>
    <dbReference type="NCBI Taxonomy" id="512565"/>
    <lineage>
        <taxon>Bacteria</taxon>
        <taxon>Bacillati</taxon>
        <taxon>Actinomycetota</taxon>
        <taxon>Actinomycetes</taxon>
        <taxon>Micromonosporales</taxon>
        <taxon>Micromonosporaceae</taxon>
        <taxon>Actinoplanes</taxon>
    </lineage>
</organism>
<feature type="transmembrane region" description="Helical" evidence="5">
    <location>
        <begin position="218"/>
        <end position="238"/>
    </location>
</feature>
<feature type="transmembrane region" description="Helical" evidence="5">
    <location>
        <begin position="36"/>
        <end position="56"/>
    </location>
</feature>
<accession>I0H820</accession>
<reference evidence="6 7" key="1">
    <citation type="submission" date="2012-02" db="EMBL/GenBank/DDBJ databases">
        <title>Complete genome sequence of Actinoplanes missouriensis 431 (= NBRC 102363).</title>
        <authorList>
            <person name="Ohnishi Y."/>
            <person name="Ishikawa J."/>
            <person name="Sekine M."/>
            <person name="Hosoyama A."/>
            <person name="Harada T."/>
            <person name="Narita H."/>
            <person name="Hata T."/>
            <person name="Konno Y."/>
            <person name="Tutikane K."/>
            <person name="Fujita N."/>
            <person name="Horinouchi S."/>
            <person name="Hayakawa M."/>
        </authorList>
    </citation>
    <scope>NUCLEOTIDE SEQUENCE [LARGE SCALE GENOMIC DNA]</scope>
    <source>
        <strain evidence="7">ATCC 14538 / DSM 43046 / CBS 188.64 / JCM 3121 / NBRC 102363 / NCIMB 12654 / NRRL B-3342 / UNCC 431</strain>
    </source>
</reference>
<dbReference type="Proteomes" id="UP000007882">
    <property type="component" value="Chromosome"/>
</dbReference>
<proteinExistence type="predicted"/>
<evidence type="ECO:0000313" key="6">
    <source>
        <dbReference type="EMBL" id="BAL89157.1"/>
    </source>
</evidence>
<dbReference type="EMBL" id="AP012319">
    <property type="protein sequence ID" value="BAL89157.1"/>
    <property type="molecule type" value="Genomic_DNA"/>
</dbReference>
<dbReference type="CDD" id="cd09322">
    <property type="entry name" value="TDT_TehA_like"/>
    <property type="match status" value="1"/>
</dbReference>
<keyword evidence="7" id="KW-1185">Reference proteome</keyword>
<evidence type="ECO:0000256" key="1">
    <source>
        <dbReference type="ARBA" id="ARBA00004141"/>
    </source>
</evidence>
<evidence type="ECO:0000256" key="3">
    <source>
        <dbReference type="ARBA" id="ARBA00022989"/>
    </source>
</evidence>
<feature type="transmembrane region" description="Helical" evidence="5">
    <location>
        <begin position="191"/>
        <end position="212"/>
    </location>
</feature>
<dbReference type="HOGENOM" id="CLU_044414_1_0_11"/>
<dbReference type="PANTHER" id="PTHR37955:SF1">
    <property type="entry name" value="DEP DOMAIN-CONTAINING PROTEIN"/>
    <property type="match status" value="1"/>
</dbReference>
<dbReference type="Gene3D" id="1.50.10.150">
    <property type="entry name" value="Voltage-dependent anion channel"/>
    <property type="match status" value="1"/>
</dbReference>
<dbReference type="eggNOG" id="COG1275">
    <property type="taxonomic scope" value="Bacteria"/>
</dbReference>
<dbReference type="Pfam" id="PF03595">
    <property type="entry name" value="SLAC1"/>
    <property type="match status" value="1"/>
</dbReference>
<dbReference type="RefSeq" id="WP_014444051.1">
    <property type="nucleotide sequence ID" value="NC_017093.1"/>
</dbReference>
<dbReference type="InterPro" id="IPR004695">
    <property type="entry name" value="SLAC1/Mae1/Ssu1/TehA"/>
</dbReference>
<feature type="transmembrane region" description="Helical" evidence="5">
    <location>
        <begin position="272"/>
        <end position="294"/>
    </location>
</feature>
<keyword evidence="3 5" id="KW-1133">Transmembrane helix</keyword>
<keyword evidence="2 5" id="KW-0812">Transmembrane</keyword>